<dbReference type="GO" id="GO:0016301">
    <property type="term" value="F:kinase activity"/>
    <property type="evidence" value="ECO:0007669"/>
    <property type="project" value="UniProtKB-KW"/>
</dbReference>
<evidence type="ECO:0000259" key="5">
    <source>
        <dbReference type="Pfam" id="PF00370"/>
    </source>
</evidence>
<dbReference type="SUPFAM" id="SSF53067">
    <property type="entry name" value="Actin-like ATPase domain"/>
    <property type="match status" value="2"/>
</dbReference>
<dbReference type="EMBL" id="AGZR01000009">
    <property type="protein sequence ID" value="EPD32460.1"/>
    <property type="molecule type" value="Genomic_DNA"/>
</dbReference>
<dbReference type="GO" id="GO:0005975">
    <property type="term" value="P:carbohydrate metabolic process"/>
    <property type="evidence" value="ECO:0007669"/>
    <property type="project" value="InterPro"/>
</dbReference>
<organism evidence="7 8">
    <name type="scientific">Propionimicrobium lymphophilum ACS-093-V-SCH5</name>
    <dbReference type="NCBI Taxonomy" id="883161"/>
    <lineage>
        <taxon>Bacteria</taxon>
        <taxon>Bacillati</taxon>
        <taxon>Actinomycetota</taxon>
        <taxon>Actinomycetes</taxon>
        <taxon>Propionibacteriales</taxon>
        <taxon>Propionibacteriaceae</taxon>
        <taxon>Propionimicrobium</taxon>
    </lineage>
</organism>
<dbReference type="InterPro" id="IPR018485">
    <property type="entry name" value="FGGY_C"/>
</dbReference>
<evidence type="ECO:0000313" key="8">
    <source>
        <dbReference type="Proteomes" id="UP000014417"/>
    </source>
</evidence>
<dbReference type="InterPro" id="IPR018483">
    <property type="entry name" value="Carb_kinase_FGGY_CS"/>
</dbReference>
<dbReference type="PIRSF" id="PIRSF000538">
    <property type="entry name" value="GlpK"/>
    <property type="match status" value="1"/>
</dbReference>
<dbReference type="InterPro" id="IPR050406">
    <property type="entry name" value="FGGY_Carb_Kinase"/>
</dbReference>
<dbReference type="Pfam" id="PF02782">
    <property type="entry name" value="FGGY_C"/>
    <property type="match status" value="1"/>
</dbReference>
<protein>
    <recommendedName>
        <fullName evidence="9">Carbohydrate kinase</fullName>
    </recommendedName>
</protein>
<gene>
    <name evidence="7" type="ORF">HMPREF9306_02031</name>
</gene>
<dbReference type="Proteomes" id="UP000014417">
    <property type="component" value="Unassembled WGS sequence"/>
</dbReference>
<evidence type="ECO:0000313" key="7">
    <source>
        <dbReference type="EMBL" id="EPD32460.1"/>
    </source>
</evidence>
<evidence type="ECO:0000256" key="3">
    <source>
        <dbReference type="ARBA" id="ARBA00022777"/>
    </source>
</evidence>
<evidence type="ECO:0000256" key="2">
    <source>
        <dbReference type="ARBA" id="ARBA00022679"/>
    </source>
</evidence>
<dbReference type="Gene3D" id="3.30.420.40">
    <property type="match status" value="2"/>
</dbReference>
<dbReference type="InterPro" id="IPR018484">
    <property type="entry name" value="FGGY_N"/>
</dbReference>
<reference evidence="7 8" key="1">
    <citation type="submission" date="2013-04" db="EMBL/GenBank/DDBJ databases">
        <title>The Genome Sequence of Propionimicrobium lymphophilum ACS-093-V-SCH5.</title>
        <authorList>
            <consortium name="The Broad Institute Genomics Platform"/>
            <person name="Earl A."/>
            <person name="Ward D."/>
            <person name="Feldgarden M."/>
            <person name="Gevers D."/>
            <person name="Saerens B."/>
            <person name="Vaneechoutte M."/>
            <person name="Walker B."/>
            <person name="Young S."/>
            <person name="Zeng Q."/>
            <person name="Gargeya S."/>
            <person name="Fitzgerald M."/>
            <person name="Haas B."/>
            <person name="Abouelleil A."/>
            <person name="Allen A.W."/>
            <person name="Alvarado L."/>
            <person name="Arachchi H.M."/>
            <person name="Berlin A.M."/>
            <person name="Chapman S.B."/>
            <person name="Gainer-Dewar J."/>
            <person name="Goldberg J."/>
            <person name="Griggs A."/>
            <person name="Gujja S."/>
            <person name="Hansen M."/>
            <person name="Howarth C."/>
            <person name="Imamovic A."/>
            <person name="Ireland A."/>
            <person name="Larimer J."/>
            <person name="McCowan C."/>
            <person name="Murphy C."/>
            <person name="Pearson M."/>
            <person name="Poon T.W."/>
            <person name="Priest M."/>
            <person name="Roberts A."/>
            <person name="Saif S."/>
            <person name="Shea T."/>
            <person name="Sisk P."/>
            <person name="Sykes S."/>
            <person name="Wortman J."/>
            <person name="Nusbaum C."/>
            <person name="Birren B."/>
        </authorList>
    </citation>
    <scope>NUCLEOTIDE SEQUENCE [LARGE SCALE GENOMIC DNA]</scope>
    <source>
        <strain evidence="7 8">ACS-093-V-SCH5</strain>
    </source>
</reference>
<dbReference type="PROSITE" id="PS00445">
    <property type="entry name" value="FGGY_KINASES_2"/>
    <property type="match status" value="1"/>
</dbReference>
<evidence type="ECO:0000256" key="4">
    <source>
        <dbReference type="RuleBase" id="RU003733"/>
    </source>
</evidence>
<dbReference type="InterPro" id="IPR043129">
    <property type="entry name" value="ATPase_NBD"/>
</dbReference>
<evidence type="ECO:0000259" key="6">
    <source>
        <dbReference type="Pfam" id="PF02782"/>
    </source>
</evidence>
<dbReference type="PANTHER" id="PTHR43095:SF3">
    <property type="entry name" value="L-XYLULOSE_3-KETO-L-GULONATE KINASE"/>
    <property type="match status" value="1"/>
</dbReference>
<dbReference type="RefSeq" id="WP_016456835.1">
    <property type="nucleotide sequence ID" value="NZ_KE150269.1"/>
</dbReference>
<keyword evidence="8" id="KW-1185">Reference proteome</keyword>
<comment type="similarity">
    <text evidence="1 4">Belongs to the FGGY kinase family.</text>
</comment>
<proteinExistence type="inferred from homology"/>
<comment type="caution">
    <text evidence="7">The sequence shown here is derived from an EMBL/GenBank/DDBJ whole genome shotgun (WGS) entry which is preliminary data.</text>
</comment>
<dbReference type="Pfam" id="PF00370">
    <property type="entry name" value="FGGY_N"/>
    <property type="match status" value="1"/>
</dbReference>
<feature type="domain" description="Carbohydrate kinase FGGY N-terminal" evidence="5">
    <location>
        <begin position="4"/>
        <end position="248"/>
    </location>
</feature>
<dbReference type="PATRIC" id="fig|883161.3.peg.2021"/>
<sequence length="503" mass="54374">MAEIVIGVDGGTTAVKAVAFDLDGKIKALHHESVPVQYGQNGEAEQNMDMIWEAVANCLHEVAAATRGDKIVGIGLTGQGDGAWLIDEEGEPVRPAANWLDGRAAKRVQEWNSDGRAKKVLDVTGTTIFGGLFPVLYEELRESEPETISRSATHLNCKDWIRFKLTGERLTDYTEASRSFFNIFTGEGFDEQLAKDLSMEEALELLPEVRHPAGPAVGLSEQAAKKTGIPAGTSVGVGMIDVAVTAMGLGAIEDGASYLILGTTGFVGTLLPDAKQRRSDLSMVLATGNGKQVLEFMAPMTGTPNLDWIRMVLRLDDADWGEIESRARRAPAGSHGVVYLPYASPGGERAPFSDVNASASWQGLSLTTKKRDILRSVYEGVSFTLAECVDVLKIEGDLIVSGGGFRSDLVCEILADTTGKRVLRQDTPEAGARGAAVLALVSAGRYETIEEASGALGTEMEIFDPNPELRDRYQHIYEVFKKTRDAARTVWPELRELRTVDAE</sequence>
<name>S2W281_9ACTN</name>
<keyword evidence="3 4" id="KW-0418">Kinase</keyword>
<dbReference type="PANTHER" id="PTHR43095">
    <property type="entry name" value="SUGAR KINASE"/>
    <property type="match status" value="1"/>
</dbReference>
<accession>S2W281</accession>
<evidence type="ECO:0000256" key="1">
    <source>
        <dbReference type="ARBA" id="ARBA00009156"/>
    </source>
</evidence>
<evidence type="ECO:0008006" key="9">
    <source>
        <dbReference type="Google" id="ProtNLM"/>
    </source>
</evidence>
<dbReference type="InterPro" id="IPR000577">
    <property type="entry name" value="Carb_kinase_FGGY"/>
</dbReference>
<keyword evidence="2 4" id="KW-0808">Transferase</keyword>
<dbReference type="HOGENOM" id="CLU_009281_3_1_11"/>
<dbReference type="OrthoDB" id="9782710at2"/>
<dbReference type="AlphaFoldDB" id="S2W281"/>
<feature type="domain" description="Carbohydrate kinase FGGY C-terminal" evidence="6">
    <location>
        <begin position="258"/>
        <end position="443"/>
    </location>
</feature>
<dbReference type="STRING" id="883161.HMPREF9306_02031"/>
<dbReference type="GO" id="GO:0016773">
    <property type="term" value="F:phosphotransferase activity, alcohol group as acceptor"/>
    <property type="evidence" value="ECO:0007669"/>
    <property type="project" value="InterPro"/>
</dbReference>